<keyword evidence="2" id="KW-1185">Reference proteome</keyword>
<evidence type="ECO:0000313" key="2">
    <source>
        <dbReference type="Proteomes" id="UP000805193"/>
    </source>
</evidence>
<organism evidence="1 2">
    <name type="scientific">Ixodes persulcatus</name>
    <name type="common">Taiga tick</name>
    <dbReference type="NCBI Taxonomy" id="34615"/>
    <lineage>
        <taxon>Eukaryota</taxon>
        <taxon>Metazoa</taxon>
        <taxon>Ecdysozoa</taxon>
        <taxon>Arthropoda</taxon>
        <taxon>Chelicerata</taxon>
        <taxon>Arachnida</taxon>
        <taxon>Acari</taxon>
        <taxon>Parasitiformes</taxon>
        <taxon>Ixodida</taxon>
        <taxon>Ixodoidea</taxon>
        <taxon>Ixodidae</taxon>
        <taxon>Ixodinae</taxon>
        <taxon>Ixodes</taxon>
    </lineage>
</organism>
<evidence type="ECO:0000313" key="1">
    <source>
        <dbReference type="EMBL" id="KAG0430356.1"/>
    </source>
</evidence>
<dbReference type="Proteomes" id="UP000805193">
    <property type="component" value="Unassembled WGS sequence"/>
</dbReference>
<sequence length="286" mass="32299">MTINELPPDLRCKNLTILMLWYGQSHPDMTLVLQAFAKQMYLLTKTGVEWTCDGETFISKTFAIPPGHSPYLPPGSFVFRYPPAPYQVYCVCCSADSPSRALMQNMVQYTGYYGCGWYLHPGKTVEGTVKYPVGSASVPDRTKEGVERNMAEAFETGTHVQGVMGPSALINVAGFDIVWSFVPDYMHCVLLGVTRQSLELWLSNVGAAYYIESPQLLKEIDERLCHIKFPQCMARLPRSVLLRKFWKATEWQQWLLYLSLVVRPDLCGRTHATLSLLPACGPQRQQ</sequence>
<protein>
    <submittedName>
        <fullName evidence="1">Uncharacterized protein</fullName>
    </submittedName>
</protein>
<proteinExistence type="predicted"/>
<comment type="caution">
    <text evidence="1">The sequence shown here is derived from an EMBL/GenBank/DDBJ whole genome shotgun (WGS) entry which is preliminary data.</text>
</comment>
<accession>A0AC60QC59</accession>
<dbReference type="EMBL" id="JABSTQ010009332">
    <property type="protein sequence ID" value="KAG0430356.1"/>
    <property type="molecule type" value="Genomic_DNA"/>
</dbReference>
<gene>
    <name evidence="1" type="ORF">HPB47_022765</name>
</gene>
<name>A0AC60QC59_IXOPE</name>
<reference evidence="1 2" key="1">
    <citation type="journal article" date="2020" name="Cell">
        <title>Large-Scale Comparative Analyses of Tick Genomes Elucidate Their Genetic Diversity and Vector Capacities.</title>
        <authorList>
            <consortium name="Tick Genome and Microbiome Consortium (TIGMIC)"/>
            <person name="Jia N."/>
            <person name="Wang J."/>
            <person name="Shi W."/>
            <person name="Du L."/>
            <person name="Sun Y."/>
            <person name="Zhan W."/>
            <person name="Jiang J.F."/>
            <person name="Wang Q."/>
            <person name="Zhang B."/>
            <person name="Ji P."/>
            <person name="Bell-Sakyi L."/>
            <person name="Cui X.M."/>
            <person name="Yuan T.T."/>
            <person name="Jiang B.G."/>
            <person name="Yang W.F."/>
            <person name="Lam T.T."/>
            <person name="Chang Q.C."/>
            <person name="Ding S.J."/>
            <person name="Wang X.J."/>
            <person name="Zhu J.G."/>
            <person name="Ruan X.D."/>
            <person name="Zhao L."/>
            <person name="Wei J.T."/>
            <person name="Ye R.Z."/>
            <person name="Que T.C."/>
            <person name="Du C.H."/>
            <person name="Zhou Y.H."/>
            <person name="Cheng J.X."/>
            <person name="Dai P.F."/>
            <person name="Guo W.B."/>
            <person name="Han X.H."/>
            <person name="Huang E.J."/>
            <person name="Li L.F."/>
            <person name="Wei W."/>
            <person name="Gao Y.C."/>
            <person name="Liu J.Z."/>
            <person name="Shao H.Z."/>
            <person name="Wang X."/>
            <person name="Wang C.C."/>
            <person name="Yang T.C."/>
            <person name="Huo Q.B."/>
            <person name="Li W."/>
            <person name="Chen H.Y."/>
            <person name="Chen S.E."/>
            <person name="Zhou L.G."/>
            <person name="Ni X.B."/>
            <person name="Tian J.H."/>
            <person name="Sheng Y."/>
            <person name="Liu T."/>
            <person name="Pan Y.S."/>
            <person name="Xia L.Y."/>
            <person name="Li J."/>
            <person name="Zhao F."/>
            <person name="Cao W.C."/>
        </authorList>
    </citation>
    <scope>NUCLEOTIDE SEQUENCE [LARGE SCALE GENOMIC DNA]</scope>
    <source>
        <strain evidence="1">Iper-2018</strain>
    </source>
</reference>